<dbReference type="GO" id="GO:0030593">
    <property type="term" value="P:neutrophil chemotaxis"/>
    <property type="evidence" value="ECO:0007669"/>
    <property type="project" value="TreeGrafter"/>
</dbReference>
<dbReference type="AlphaFoldDB" id="A0A4U5TZY4"/>
<evidence type="ECO:0000256" key="1">
    <source>
        <dbReference type="ARBA" id="ARBA00004651"/>
    </source>
</evidence>
<dbReference type="GO" id="GO:0019722">
    <property type="term" value="P:calcium-mediated signaling"/>
    <property type="evidence" value="ECO:0007669"/>
    <property type="project" value="TreeGrafter"/>
</dbReference>
<dbReference type="SUPFAM" id="SSF81321">
    <property type="entry name" value="Family A G protein-coupled receptor-like"/>
    <property type="match status" value="1"/>
</dbReference>
<feature type="transmembrane region" description="Helical" evidence="14">
    <location>
        <begin position="191"/>
        <end position="214"/>
    </location>
</feature>
<feature type="transmembrane region" description="Helical" evidence="14">
    <location>
        <begin position="250"/>
        <end position="273"/>
    </location>
</feature>
<evidence type="ECO:0000256" key="2">
    <source>
        <dbReference type="ARBA" id="ARBA00022475"/>
    </source>
</evidence>
<feature type="transmembrane region" description="Helical" evidence="14">
    <location>
        <begin position="326"/>
        <end position="350"/>
    </location>
</feature>
<dbReference type="PROSITE" id="PS00237">
    <property type="entry name" value="G_PROTEIN_RECEP_F1_1"/>
    <property type="match status" value="1"/>
</dbReference>
<evidence type="ECO:0000256" key="4">
    <source>
        <dbReference type="ARBA" id="ARBA00022692"/>
    </source>
</evidence>
<dbReference type="GO" id="GO:0016494">
    <property type="term" value="F:C-X-C chemokine receptor activity"/>
    <property type="evidence" value="ECO:0007669"/>
    <property type="project" value="InterPro"/>
</dbReference>
<keyword evidence="2" id="KW-1003">Cell membrane</keyword>
<gene>
    <name evidence="16" type="ORF">D9C73_000599</name>
    <name evidence="17" type="ORF">D9C73_000628</name>
</gene>
<keyword evidence="8" id="KW-1015">Disulfide bond</keyword>
<evidence type="ECO:0000256" key="11">
    <source>
        <dbReference type="ARBA" id="ARBA00023224"/>
    </source>
</evidence>
<comment type="subcellular location">
    <subcellularLocation>
        <location evidence="1">Cell membrane</location>
        <topology evidence="1">Multi-pass membrane protein</topology>
    </subcellularLocation>
</comment>
<protein>
    <submittedName>
        <fullName evidence="17">C-X-C chemokine receptor type 1</fullName>
    </submittedName>
</protein>
<feature type="transmembrane region" description="Helical" evidence="14">
    <location>
        <begin position="115"/>
        <end position="138"/>
    </location>
</feature>
<keyword evidence="9 13" id="KW-0675">Receptor</keyword>
<dbReference type="GO" id="GO:0009897">
    <property type="term" value="C:external side of plasma membrane"/>
    <property type="evidence" value="ECO:0007669"/>
    <property type="project" value="TreeGrafter"/>
</dbReference>
<evidence type="ECO:0000256" key="5">
    <source>
        <dbReference type="ARBA" id="ARBA00022989"/>
    </source>
</evidence>
<keyword evidence="3" id="KW-0145">Chemotaxis</keyword>
<dbReference type="Gene3D" id="1.20.1070.10">
    <property type="entry name" value="Rhodopsin 7-helix transmembrane proteins"/>
    <property type="match status" value="1"/>
</dbReference>
<dbReference type="InterPro" id="IPR017452">
    <property type="entry name" value="GPCR_Rhodpsn_7TM"/>
</dbReference>
<evidence type="ECO:0000313" key="17">
    <source>
        <dbReference type="EMBL" id="TKS66571.1"/>
    </source>
</evidence>
<comment type="similarity">
    <text evidence="13">Belongs to the G-protein coupled receptor 1 family.</text>
</comment>
<evidence type="ECO:0000256" key="9">
    <source>
        <dbReference type="ARBA" id="ARBA00023170"/>
    </source>
</evidence>
<dbReference type="PANTHER" id="PTHR10489:SF930">
    <property type="entry name" value="C-X-C CHEMOKINE RECEPTOR TYPE 1-LIKE"/>
    <property type="match status" value="1"/>
</dbReference>
<sequence>MVLLKHDKRTPVLAVTCRNIFHHIVAPETFDGAVMCAKSLTFTFEDYYDYNTTENYTPYVPDPKTLACEIKLLDPSIAWAMLIILLIIFVLAIPGNLLVGWVISTTKQPLTPSDVYLFHLTIADGLMALSTPFWALALVKGWIFGDFMCKALNLIFEANFYTSIIFLACISIDRYLVIVRSSDSLKSRQRMCSWVICAGVWALGGALSLPALFYDATKLDPDKKLIICSENFDIGSASSWRFATRVFRHVFGFFIPLCVMVTCYSITIARLLHTRGFQKHRAMKVIIVVVIAFLLCWAPYHITMVVDTIIRADLIVFDCAKRTSVTMALVLTNCFALLHSCINPVLYAFVGEKFRRNMTLLIQRKVRQERISGSKYSRSTSQTSEGNGAVL</sequence>
<keyword evidence="5 14" id="KW-1133">Transmembrane helix</keyword>
<keyword evidence="7 14" id="KW-0472">Membrane</keyword>
<dbReference type="GO" id="GO:0007204">
    <property type="term" value="P:positive regulation of cytosolic calcium ion concentration"/>
    <property type="evidence" value="ECO:0007669"/>
    <property type="project" value="TreeGrafter"/>
</dbReference>
<evidence type="ECO:0000256" key="3">
    <source>
        <dbReference type="ARBA" id="ARBA00022500"/>
    </source>
</evidence>
<dbReference type="InterPro" id="IPR000174">
    <property type="entry name" value="Chemokine_CXCR_1/2"/>
</dbReference>
<evidence type="ECO:0000313" key="16">
    <source>
        <dbReference type="EMBL" id="TKS66542.1"/>
    </source>
</evidence>
<dbReference type="GO" id="GO:0019957">
    <property type="term" value="F:C-C chemokine binding"/>
    <property type="evidence" value="ECO:0007669"/>
    <property type="project" value="TreeGrafter"/>
</dbReference>
<evidence type="ECO:0000256" key="13">
    <source>
        <dbReference type="RuleBase" id="RU000688"/>
    </source>
</evidence>
<name>A0A4U5TZY4_COLLU</name>
<feature type="transmembrane region" description="Helical" evidence="14">
    <location>
        <begin position="158"/>
        <end position="179"/>
    </location>
</feature>
<dbReference type="Pfam" id="PF00001">
    <property type="entry name" value="7tm_1"/>
    <property type="match status" value="1"/>
</dbReference>
<feature type="transmembrane region" description="Helical" evidence="14">
    <location>
        <begin position="77"/>
        <end position="103"/>
    </location>
</feature>
<evidence type="ECO:0000256" key="12">
    <source>
        <dbReference type="ARBA" id="ARBA00034130"/>
    </source>
</evidence>
<dbReference type="EMBL" id="CM014078">
    <property type="protein sequence ID" value="TKS66542.1"/>
    <property type="molecule type" value="Genomic_DNA"/>
</dbReference>
<accession>A0A4U5TZY4</accession>
<dbReference type="GO" id="GO:0016493">
    <property type="term" value="F:C-C chemokine receptor activity"/>
    <property type="evidence" value="ECO:0007669"/>
    <property type="project" value="TreeGrafter"/>
</dbReference>
<reference evidence="17 18" key="1">
    <citation type="submission" date="2019-01" db="EMBL/GenBank/DDBJ databases">
        <title>Genome Assembly of Collichthys lucidus.</title>
        <authorList>
            <person name="Cai M."/>
            <person name="Xiao S."/>
        </authorList>
    </citation>
    <scope>NUCLEOTIDE SEQUENCE [LARGE SCALE GENOMIC DNA]</scope>
    <source>
        <strain evidence="17">JT15FE1705JMU</strain>
        <tissue evidence="17">Muscle</tissue>
    </source>
</reference>
<evidence type="ECO:0000256" key="6">
    <source>
        <dbReference type="ARBA" id="ARBA00023040"/>
    </source>
</evidence>
<evidence type="ECO:0000259" key="15">
    <source>
        <dbReference type="PROSITE" id="PS50262"/>
    </source>
</evidence>
<keyword evidence="18" id="KW-1185">Reference proteome</keyword>
<keyword evidence="10" id="KW-0325">Glycoprotein</keyword>
<proteinExistence type="inferred from homology"/>
<evidence type="ECO:0000313" key="18">
    <source>
        <dbReference type="Proteomes" id="UP000298787"/>
    </source>
</evidence>
<dbReference type="PRINTS" id="PR00427">
    <property type="entry name" value="INTRLEUKIN8R"/>
</dbReference>
<dbReference type="STRING" id="240159.A0A4U5TZY4"/>
<dbReference type="PROSITE" id="PS50262">
    <property type="entry name" value="G_PROTEIN_RECEP_F1_2"/>
    <property type="match status" value="1"/>
</dbReference>
<evidence type="ECO:0000256" key="10">
    <source>
        <dbReference type="ARBA" id="ARBA00023180"/>
    </source>
</evidence>
<keyword evidence="4 13" id="KW-0812">Transmembrane</keyword>
<evidence type="ECO:0000256" key="8">
    <source>
        <dbReference type="ARBA" id="ARBA00023157"/>
    </source>
</evidence>
<dbReference type="EMBL" id="CM014078">
    <property type="protein sequence ID" value="TKS66571.1"/>
    <property type="molecule type" value="Genomic_DNA"/>
</dbReference>
<dbReference type="InterPro" id="IPR000276">
    <property type="entry name" value="GPCR_Rhodpsn"/>
</dbReference>
<dbReference type="Proteomes" id="UP000298787">
    <property type="component" value="Chromosome 1"/>
</dbReference>
<feature type="domain" description="G-protein coupled receptors family 1 profile" evidence="15">
    <location>
        <begin position="95"/>
        <end position="347"/>
    </location>
</feature>
<dbReference type="InterPro" id="IPR050119">
    <property type="entry name" value="CCR1-9-like"/>
</dbReference>
<feature type="transmembrane region" description="Helical" evidence="14">
    <location>
        <begin position="285"/>
        <end position="306"/>
    </location>
</feature>
<dbReference type="PANTHER" id="PTHR10489">
    <property type="entry name" value="CELL ADHESION MOLECULE"/>
    <property type="match status" value="1"/>
</dbReference>
<keyword evidence="6 13" id="KW-0297">G-protein coupled receptor</keyword>
<evidence type="ECO:0000256" key="7">
    <source>
        <dbReference type="ARBA" id="ARBA00023136"/>
    </source>
</evidence>
<dbReference type="GO" id="GO:0006955">
    <property type="term" value="P:immune response"/>
    <property type="evidence" value="ECO:0007669"/>
    <property type="project" value="TreeGrafter"/>
</dbReference>
<keyword evidence="11 13" id="KW-0807">Transducer</keyword>
<dbReference type="PRINTS" id="PR00237">
    <property type="entry name" value="GPCRRHODOPSN"/>
</dbReference>
<comment type="subunit">
    <text evidence="12">Interacts with IL8. Interacts with GNAI2.</text>
</comment>
<organism evidence="17 18">
    <name type="scientific">Collichthys lucidus</name>
    <name type="common">Big head croaker</name>
    <name type="synonym">Sciaena lucida</name>
    <dbReference type="NCBI Taxonomy" id="240159"/>
    <lineage>
        <taxon>Eukaryota</taxon>
        <taxon>Metazoa</taxon>
        <taxon>Chordata</taxon>
        <taxon>Craniata</taxon>
        <taxon>Vertebrata</taxon>
        <taxon>Euteleostomi</taxon>
        <taxon>Actinopterygii</taxon>
        <taxon>Neopterygii</taxon>
        <taxon>Teleostei</taxon>
        <taxon>Neoteleostei</taxon>
        <taxon>Acanthomorphata</taxon>
        <taxon>Eupercaria</taxon>
        <taxon>Sciaenidae</taxon>
        <taxon>Collichthys</taxon>
    </lineage>
</organism>
<evidence type="ECO:0000256" key="14">
    <source>
        <dbReference type="SAM" id="Phobius"/>
    </source>
</evidence>